<name>A0ABS6A9A3_9GAMM</name>
<feature type="transmembrane region" description="Helical" evidence="1">
    <location>
        <begin position="71"/>
        <end position="94"/>
    </location>
</feature>
<proteinExistence type="predicted"/>
<dbReference type="RefSeq" id="WP_216007226.1">
    <property type="nucleotide sequence ID" value="NZ_JAHKPV010000001.1"/>
</dbReference>
<evidence type="ECO:0000313" key="2">
    <source>
        <dbReference type="EMBL" id="MBU2873409.1"/>
    </source>
</evidence>
<organism evidence="2 3">
    <name type="scientific">Marinobacter salexigens</name>
    <dbReference type="NCBI Taxonomy" id="1925763"/>
    <lineage>
        <taxon>Bacteria</taxon>
        <taxon>Pseudomonadati</taxon>
        <taxon>Pseudomonadota</taxon>
        <taxon>Gammaproteobacteria</taxon>
        <taxon>Pseudomonadales</taxon>
        <taxon>Marinobacteraceae</taxon>
        <taxon>Marinobacter</taxon>
    </lineage>
</organism>
<gene>
    <name evidence="2" type="ORF">KO508_05235</name>
</gene>
<keyword evidence="3" id="KW-1185">Reference proteome</keyword>
<reference evidence="2 3" key="1">
    <citation type="submission" date="2021-05" db="EMBL/GenBank/DDBJ databases">
        <title>Draft genomes of bacteria isolated from model marine particles.</title>
        <authorList>
            <person name="Datta M.S."/>
            <person name="Schwartzman J.A."/>
            <person name="Enke T.N."/>
            <person name="Saavedra J."/>
            <person name="Cermak N."/>
            <person name="Cordero O.X."/>
        </authorList>
    </citation>
    <scope>NUCLEOTIDE SEQUENCE [LARGE SCALE GENOMIC DNA]</scope>
    <source>
        <strain evidence="2 3">D2M19</strain>
    </source>
</reference>
<keyword evidence="1" id="KW-1133">Transmembrane helix</keyword>
<keyword evidence="1" id="KW-0812">Transmembrane</keyword>
<feature type="transmembrane region" description="Helical" evidence="1">
    <location>
        <begin position="132"/>
        <end position="149"/>
    </location>
</feature>
<evidence type="ECO:0000256" key="1">
    <source>
        <dbReference type="SAM" id="Phobius"/>
    </source>
</evidence>
<comment type="caution">
    <text evidence="2">The sequence shown here is derived from an EMBL/GenBank/DDBJ whole genome shotgun (WGS) entry which is preliminary data.</text>
</comment>
<keyword evidence="1" id="KW-0472">Membrane</keyword>
<protein>
    <submittedName>
        <fullName evidence="2">Uncharacterized protein</fullName>
    </submittedName>
</protein>
<dbReference type="EMBL" id="JAHKPV010000001">
    <property type="protein sequence ID" value="MBU2873409.1"/>
    <property type="molecule type" value="Genomic_DNA"/>
</dbReference>
<accession>A0ABS6A9A3</accession>
<evidence type="ECO:0000313" key="3">
    <source>
        <dbReference type="Proteomes" id="UP000753376"/>
    </source>
</evidence>
<sequence length="150" mass="17059">MSAPCPFCGFAASDYRESHNWRCAQCGKDYADWLTIQKAKAKEESSIKKQPLFSKQKLPPEAEPVRFAQHLFLFAILFLLALNFVLEGIFAWVFPVSIPFAGYYALMVHKTGYALGQHAVYTRDKSPIMYKAHLWGVIVYMILAFVVSVD</sequence>
<dbReference type="Proteomes" id="UP000753376">
    <property type="component" value="Unassembled WGS sequence"/>
</dbReference>